<sequence>MDRLFNFHYTKPSYFTAYNRHNQTYDNQWKKVKGKSGSNVPKGRRGHTALVYRNSMIIYGGYRDLKGSTNEMWAFHFDTESWHLLSQGRVLPPARHKHSAIIHDDVMWVYGGMTDLHERSDLWRFDFVKKKWSILKTKVNPGLLHGHCASKVMGSMIIFGGKKGGQISNDLWKFYFATETWEKVHTTYPQPPAICEAVTLTVLETTSTSTTKSSRENGVQSPIVVRRSRSGRSRTDNSRAAAATGITAATCISGTTSAGLSPGHRLWAART</sequence>
<dbReference type="SUPFAM" id="SSF117281">
    <property type="entry name" value="Kelch motif"/>
    <property type="match status" value="1"/>
</dbReference>
<dbReference type="AlphaFoldDB" id="A0AAV0VTF2"/>
<evidence type="ECO:0000313" key="3">
    <source>
        <dbReference type="Proteomes" id="UP001160148"/>
    </source>
</evidence>
<dbReference type="PANTHER" id="PTHR46461">
    <property type="entry name" value="KELCH DOMAIN-CONTAINING PROTEIN 3"/>
    <property type="match status" value="1"/>
</dbReference>
<dbReference type="Proteomes" id="UP001160148">
    <property type="component" value="Unassembled WGS sequence"/>
</dbReference>
<keyword evidence="3" id="KW-1185">Reference proteome</keyword>
<dbReference type="InterPro" id="IPR052637">
    <property type="entry name" value="KLHDC3-like"/>
</dbReference>
<gene>
    <name evidence="2" type="ORF">MEUPH1_LOCUS3746</name>
</gene>
<protein>
    <submittedName>
        <fullName evidence="2">Uncharacterized protein</fullName>
    </submittedName>
</protein>
<reference evidence="2 3" key="1">
    <citation type="submission" date="2023-01" db="EMBL/GenBank/DDBJ databases">
        <authorList>
            <person name="Whitehead M."/>
        </authorList>
    </citation>
    <scope>NUCLEOTIDE SEQUENCE [LARGE SCALE GENOMIC DNA]</scope>
</reference>
<proteinExistence type="predicted"/>
<dbReference type="Pfam" id="PF24681">
    <property type="entry name" value="Kelch_KLHDC2_KLHL20_DRC7"/>
    <property type="match status" value="1"/>
</dbReference>
<evidence type="ECO:0000256" key="1">
    <source>
        <dbReference type="SAM" id="MobiDB-lite"/>
    </source>
</evidence>
<dbReference type="GO" id="GO:0005737">
    <property type="term" value="C:cytoplasm"/>
    <property type="evidence" value="ECO:0007669"/>
    <property type="project" value="TreeGrafter"/>
</dbReference>
<feature type="region of interest" description="Disordered" evidence="1">
    <location>
        <begin position="206"/>
        <end position="241"/>
    </location>
</feature>
<comment type="caution">
    <text evidence="2">The sequence shown here is derived from an EMBL/GenBank/DDBJ whole genome shotgun (WGS) entry which is preliminary data.</text>
</comment>
<accession>A0AAV0VTF2</accession>
<dbReference type="InterPro" id="IPR015915">
    <property type="entry name" value="Kelch-typ_b-propeller"/>
</dbReference>
<organism evidence="2 3">
    <name type="scientific">Macrosiphum euphorbiae</name>
    <name type="common">potato aphid</name>
    <dbReference type="NCBI Taxonomy" id="13131"/>
    <lineage>
        <taxon>Eukaryota</taxon>
        <taxon>Metazoa</taxon>
        <taxon>Ecdysozoa</taxon>
        <taxon>Arthropoda</taxon>
        <taxon>Hexapoda</taxon>
        <taxon>Insecta</taxon>
        <taxon>Pterygota</taxon>
        <taxon>Neoptera</taxon>
        <taxon>Paraneoptera</taxon>
        <taxon>Hemiptera</taxon>
        <taxon>Sternorrhyncha</taxon>
        <taxon>Aphidomorpha</taxon>
        <taxon>Aphidoidea</taxon>
        <taxon>Aphididae</taxon>
        <taxon>Macrosiphini</taxon>
        <taxon>Macrosiphum</taxon>
    </lineage>
</organism>
<dbReference type="PANTHER" id="PTHR46461:SF2">
    <property type="entry name" value="ATTRACTIN"/>
    <property type="match status" value="1"/>
</dbReference>
<name>A0AAV0VTF2_9HEMI</name>
<dbReference type="Gene3D" id="2.120.10.80">
    <property type="entry name" value="Kelch-type beta propeller"/>
    <property type="match status" value="1"/>
</dbReference>
<evidence type="ECO:0000313" key="2">
    <source>
        <dbReference type="EMBL" id="CAI6346890.1"/>
    </source>
</evidence>
<dbReference type="EMBL" id="CARXXK010000001">
    <property type="protein sequence ID" value="CAI6346890.1"/>
    <property type="molecule type" value="Genomic_DNA"/>
</dbReference>
<dbReference type="GO" id="GO:0003682">
    <property type="term" value="F:chromatin binding"/>
    <property type="evidence" value="ECO:0007669"/>
    <property type="project" value="InterPro"/>
</dbReference>